<dbReference type="EMBL" id="VBAO01000283">
    <property type="protein sequence ID" value="TMI79461.1"/>
    <property type="molecule type" value="Genomic_DNA"/>
</dbReference>
<dbReference type="PANTHER" id="PTHR43377">
    <property type="entry name" value="BILIVERDIN REDUCTASE A"/>
    <property type="match status" value="1"/>
</dbReference>
<evidence type="ECO:0000256" key="1">
    <source>
        <dbReference type="ARBA" id="ARBA00010928"/>
    </source>
</evidence>
<dbReference type="GO" id="GO:0000166">
    <property type="term" value="F:nucleotide binding"/>
    <property type="evidence" value="ECO:0007669"/>
    <property type="project" value="InterPro"/>
</dbReference>
<sequence length="327" mass="35454">MVVKVGILGAGYIGGVHARTLRRDDRVNLVGIADIRREAAERLAAEVGTRALPDLAAVLHEGALAVYVTTPNAHHVEPVVAALEAGVHVFSEKPMATTLDGARRVAAAAARSKALYQLGFNRRWAPAYAFVHDLIARGELRPAMAHVKMNRGELQNPPWVSTTSLTGGFLYESTIHLLDMCRYLLGEIAAVTCQARTTAYQEPDGFAAVLRCAGGALVTFHSCAHATWAFPFERIEIFGPHQAVVTEEMDRVTVSPGLGREVTTRAYAQLPMEEKWGYRAEDAKFVDAILEGRRPGVTAEDGLRATELVEACYRSVRTAAEVALPLA</sequence>
<evidence type="ECO:0000313" key="5">
    <source>
        <dbReference type="Proteomes" id="UP000320048"/>
    </source>
</evidence>
<dbReference type="InterPro" id="IPR036291">
    <property type="entry name" value="NAD(P)-bd_dom_sf"/>
</dbReference>
<gene>
    <name evidence="4" type="ORF">E6H04_10535</name>
</gene>
<comment type="caution">
    <text evidence="4">The sequence shown here is derived from an EMBL/GenBank/DDBJ whole genome shotgun (WGS) entry which is preliminary data.</text>
</comment>
<dbReference type="InterPro" id="IPR000683">
    <property type="entry name" value="Gfo/Idh/MocA-like_OxRdtase_N"/>
</dbReference>
<dbReference type="Pfam" id="PF01408">
    <property type="entry name" value="GFO_IDH_MocA"/>
    <property type="match status" value="1"/>
</dbReference>
<dbReference type="InterPro" id="IPR004104">
    <property type="entry name" value="Gfo/Idh/MocA-like_OxRdtase_C"/>
</dbReference>
<dbReference type="Gene3D" id="3.30.360.10">
    <property type="entry name" value="Dihydrodipicolinate Reductase, domain 2"/>
    <property type="match status" value="1"/>
</dbReference>
<dbReference type="AlphaFoldDB" id="A0A537J7D1"/>
<organism evidence="4 5">
    <name type="scientific">Candidatus Segetimicrobium genomatis</name>
    <dbReference type="NCBI Taxonomy" id="2569760"/>
    <lineage>
        <taxon>Bacteria</taxon>
        <taxon>Bacillati</taxon>
        <taxon>Candidatus Sysuimicrobiota</taxon>
        <taxon>Candidatus Sysuimicrobiia</taxon>
        <taxon>Candidatus Sysuimicrobiales</taxon>
        <taxon>Candidatus Segetimicrobiaceae</taxon>
        <taxon>Candidatus Segetimicrobium</taxon>
    </lineage>
</organism>
<dbReference type="Gene3D" id="3.40.50.720">
    <property type="entry name" value="NAD(P)-binding Rossmann-like Domain"/>
    <property type="match status" value="1"/>
</dbReference>
<evidence type="ECO:0000313" key="4">
    <source>
        <dbReference type="EMBL" id="TMI79461.1"/>
    </source>
</evidence>
<comment type="similarity">
    <text evidence="1">Belongs to the Gfo/Idh/MocA family.</text>
</comment>
<dbReference type="PANTHER" id="PTHR43377:SF1">
    <property type="entry name" value="BILIVERDIN REDUCTASE A"/>
    <property type="match status" value="1"/>
</dbReference>
<evidence type="ECO:0000259" key="3">
    <source>
        <dbReference type="Pfam" id="PF02894"/>
    </source>
</evidence>
<reference evidence="4 5" key="1">
    <citation type="journal article" date="2019" name="Nat. Microbiol.">
        <title>Mediterranean grassland soil C-N compound turnover is dependent on rainfall and depth, and is mediated by genomically divergent microorganisms.</title>
        <authorList>
            <person name="Diamond S."/>
            <person name="Andeer P.F."/>
            <person name="Li Z."/>
            <person name="Crits-Christoph A."/>
            <person name="Burstein D."/>
            <person name="Anantharaman K."/>
            <person name="Lane K.R."/>
            <person name="Thomas B.C."/>
            <person name="Pan C."/>
            <person name="Northen T.R."/>
            <person name="Banfield J.F."/>
        </authorList>
    </citation>
    <scope>NUCLEOTIDE SEQUENCE [LARGE SCALE GENOMIC DNA]</scope>
    <source>
        <strain evidence="4">NP_7</strain>
    </source>
</reference>
<dbReference type="SUPFAM" id="SSF55347">
    <property type="entry name" value="Glyceraldehyde-3-phosphate dehydrogenase-like, C-terminal domain"/>
    <property type="match status" value="1"/>
</dbReference>
<feature type="domain" description="Gfo/Idh/MocA-like oxidoreductase N-terminal" evidence="2">
    <location>
        <begin position="3"/>
        <end position="120"/>
    </location>
</feature>
<dbReference type="Proteomes" id="UP000320048">
    <property type="component" value="Unassembled WGS sequence"/>
</dbReference>
<dbReference type="InterPro" id="IPR051450">
    <property type="entry name" value="Gfo/Idh/MocA_Oxidoreductases"/>
</dbReference>
<dbReference type="SUPFAM" id="SSF51735">
    <property type="entry name" value="NAD(P)-binding Rossmann-fold domains"/>
    <property type="match status" value="1"/>
</dbReference>
<proteinExistence type="inferred from homology"/>
<accession>A0A537J7D1</accession>
<feature type="domain" description="Gfo/Idh/MocA-like oxidoreductase C-terminal" evidence="3">
    <location>
        <begin position="134"/>
        <end position="324"/>
    </location>
</feature>
<dbReference type="Pfam" id="PF02894">
    <property type="entry name" value="GFO_IDH_MocA_C"/>
    <property type="match status" value="1"/>
</dbReference>
<name>A0A537J7D1_9BACT</name>
<evidence type="ECO:0000259" key="2">
    <source>
        <dbReference type="Pfam" id="PF01408"/>
    </source>
</evidence>
<protein>
    <submittedName>
        <fullName evidence="4">Gfo/Idh/MocA family oxidoreductase</fullName>
    </submittedName>
</protein>